<dbReference type="EMBL" id="CACVBS010000028">
    <property type="protein sequence ID" value="CAA7259669.1"/>
    <property type="molecule type" value="Genomic_DNA"/>
</dbReference>
<keyword evidence="5 8" id="KW-0472">Membrane</keyword>
<evidence type="ECO:0000256" key="5">
    <source>
        <dbReference type="ARBA" id="ARBA00023136"/>
    </source>
</evidence>
<accession>A0A8S0XE87</accession>
<keyword evidence="4" id="KW-0443">Lipid metabolism</keyword>
<feature type="transmembrane region" description="Helical" evidence="8">
    <location>
        <begin position="38"/>
        <end position="58"/>
    </location>
</feature>
<keyword evidence="6" id="KW-0012">Acyltransferase</keyword>
<dbReference type="GO" id="GO:0016746">
    <property type="term" value="F:acyltransferase activity"/>
    <property type="evidence" value="ECO:0007669"/>
    <property type="project" value="UniProtKB-KW"/>
</dbReference>
<evidence type="ECO:0000256" key="3">
    <source>
        <dbReference type="ARBA" id="ARBA00022989"/>
    </source>
</evidence>
<evidence type="ECO:0000256" key="2">
    <source>
        <dbReference type="ARBA" id="ARBA00022692"/>
    </source>
</evidence>
<feature type="region of interest" description="Disordered" evidence="7">
    <location>
        <begin position="152"/>
        <end position="179"/>
    </location>
</feature>
<protein>
    <recommendedName>
        <fullName evidence="11">Phospholipid/glycerol acyltransferase domain-containing protein</fullName>
    </recommendedName>
</protein>
<dbReference type="OrthoDB" id="272512at2759"/>
<feature type="transmembrane region" description="Helical" evidence="8">
    <location>
        <begin position="78"/>
        <end position="98"/>
    </location>
</feature>
<evidence type="ECO:0000256" key="1">
    <source>
        <dbReference type="ARBA" id="ARBA00022679"/>
    </source>
</evidence>
<proteinExistence type="predicted"/>
<evidence type="ECO:0000256" key="7">
    <source>
        <dbReference type="SAM" id="MobiDB-lite"/>
    </source>
</evidence>
<gene>
    <name evidence="9" type="ORF">AAE3_LOCUS2075</name>
</gene>
<evidence type="ECO:0000256" key="4">
    <source>
        <dbReference type="ARBA" id="ARBA00023098"/>
    </source>
</evidence>
<evidence type="ECO:0000256" key="8">
    <source>
        <dbReference type="SAM" id="Phobius"/>
    </source>
</evidence>
<evidence type="ECO:0000313" key="10">
    <source>
        <dbReference type="Proteomes" id="UP000467700"/>
    </source>
</evidence>
<reference evidence="9 10" key="1">
    <citation type="submission" date="2020-01" db="EMBL/GenBank/DDBJ databases">
        <authorList>
            <person name="Gupta K D."/>
        </authorList>
    </citation>
    <scope>NUCLEOTIDE SEQUENCE [LARGE SCALE GENOMIC DNA]</scope>
</reference>
<keyword evidence="2 8" id="KW-0812">Transmembrane</keyword>
<evidence type="ECO:0000313" key="9">
    <source>
        <dbReference type="EMBL" id="CAA7259669.1"/>
    </source>
</evidence>
<keyword evidence="10" id="KW-1185">Reference proteome</keyword>
<evidence type="ECO:0008006" key="11">
    <source>
        <dbReference type="Google" id="ProtNLM"/>
    </source>
</evidence>
<dbReference type="PANTHER" id="PTHR23063">
    <property type="entry name" value="PHOSPHOLIPID ACYLTRANSFERASE"/>
    <property type="match status" value="1"/>
</dbReference>
<keyword evidence="3 8" id="KW-1133">Transmembrane helix</keyword>
<dbReference type="AlphaFoldDB" id="A0A8S0XE87"/>
<name>A0A8S0XE87_CYCAE</name>
<sequence length="379" mass="41620">MEKFSAYRDPGTGIQPFLTPVPPVGSEFLGKLTLPIRYVLGTIRTASILVLTVAYLVVARGVSLVLLPIPPLYRFVEYLLMFLLGRSVLFILGLVWISPEQFNRKRGKGPKLAESWDPKAGDIIVSNWASWIEVLWLAIRFNPIFVIPVPESVPEHPERSRSSTPITHTPGRRTGTGSANIQTANRAPVTRIAIRGFQQASLLKMISITGHAPPFGNNLPGSPAFSLEEIRKKSAKPIVVFPECTTSNGRGLLRFADVFRQNVPVKGYQVFVMCVRYDPPTAVAPSLTYSVPAKTLGPLSHLFTLAASLSAPQITIRLLAPSESPGSQLFISSELLSDYVGEDALSETCASLIAQIGKLKRTGMGWEEKSNFLEFYRSK</sequence>
<dbReference type="GO" id="GO:0006629">
    <property type="term" value="P:lipid metabolic process"/>
    <property type="evidence" value="ECO:0007669"/>
    <property type="project" value="UniProtKB-KW"/>
</dbReference>
<comment type="caution">
    <text evidence="9">The sequence shown here is derived from an EMBL/GenBank/DDBJ whole genome shotgun (WGS) entry which is preliminary data.</text>
</comment>
<evidence type="ECO:0000256" key="6">
    <source>
        <dbReference type="ARBA" id="ARBA00023315"/>
    </source>
</evidence>
<dbReference type="Proteomes" id="UP000467700">
    <property type="component" value="Unassembled WGS sequence"/>
</dbReference>
<keyword evidence="1" id="KW-0808">Transferase</keyword>
<organism evidence="9 10">
    <name type="scientific">Cyclocybe aegerita</name>
    <name type="common">Black poplar mushroom</name>
    <name type="synonym">Agrocybe aegerita</name>
    <dbReference type="NCBI Taxonomy" id="1973307"/>
    <lineage>
        <taxon>Eukaryota</taxon>
        <taxon>Fungi</taxon>
        <taxon>Dikarya</taxon>
        <taxon>Basidiomycota</taxon>
        <taxon>Agaricomycotina</taxon>
        <taxon>Agaricomycetes</taxon>
        <taxon>Agaricomycetidae</taxon>
        <taxon>Agaricales</taxon>
        <taxon>Agaricineae</taxon>
        <taxon>Bolbitiaceae</taxon>
        <taxon>Cyclocybe</taxon>
    </lineage>
</organism>
<dbReference type="PANTHER" id="PTHR23063:SF60">
    <property type="entry name" value="LYSOPHOSPHATIDIC ACID:OLEOYL-COA ACYLTRANSFERASE 1"/>
    <property type="match status" value="1"/>
</dbReference>